<dbReference type="PROSITE" id="PS50297">
    <property type="entry name" value="ANK_REP_REGION"/>
    <property type="match status" value="1"/>
</dbReference>
<evidence type="ECO:0008006" key="4">
    <source>
        <dbReference type="Google" id="ProtNLM"/>
    </source>
</evidence>
<dbReference type="InterPro" id="IPR002110">
    <property type="entry name" value="Ankyrin_rpt"/>
</dbReference>
<dbReference type="InterPro" id="IPR053137">
    <property type="entry name" value="NLR-like"/>
</dbReference>
<keyword evidence="3" id="KW-1185">Reference proteome</keyword>
<dbReference type="InterPro" id="IPR035994">
    <property type="entry name" value="Nucleoside_phosphorylase_sf"/>
</dbReference>
<dbReference type="PANTHER" id="PTHR46082:SF11">
    <property type="entry name" value="AAA+ ATPASE DOMAIN-CONTAINING PROTEIN-RELATED"/>
    <property type="match status" value="1"/>
</dbReference>
<feature type="repeat" description="ANK" evidence="1">
    <location>
        <begin position="138"/>
        <end position="162"/>
    </location>
</feature>
<dbReference type="EMBL" id="JAQQWE010000001">
    <property type="protein sequence ID" value="KAK7965882.1"/>
    <property type="molecule type" value="Genomic_DNA"/>
</dbReference>
<proteinExistence type="predicted"/>
<dbReference type="Gene3D" id="3.40.50.1580">
    <property type="entry name" value="Nucleoside phosphorylase domain"/>
    <property type="match status" value="2"/>
</dbReference>
<dbReference type="PANTHER" id="PTHR46082">
    <property type="entry name" value="ATP/GTP-BINDING PROTEIN-RELATED"/>
    <property type="match status" value="1"/>
</dbReference>
<dbReference type="SUPFAM" id="SSF48403">
    <property type="entry name" value="Ankyrin repeat"/>
    <property type="match status" value="1"/>
</dbReference>
<dbReference type="SUPFAM" id="SSF53167">
    <property type="entry name" value="Purine and uridine phosphorylases"/>
    <property type="match status" value="1"/>
</dbReference>
<reference evidence="2 3" key="1">
    <citation type="submission" date="2023-01" db="EMBL/GenBank/DDBJ databases">
        <title>Analysis of 21 Apiospora genomes using comparative genomics revels a genus with tremendous synthesis potential of carbohydrate active enzymes and secondary metabolites.</title>
        <authorList>
            <person name="Sorensen T."/>
        </authorList>
    </citation>
    <scope>NUCLEOTIDE SEQUENCE [LARGE SCALE GENOMIC DNA]</scope>
    <source>
        <strain evidence="2 3">CBS 24483</strain>
    </source>
</reference>
<gene>
    <name evidence="2" type="ORF">PG986_000159</name>
</gene>
<accession>A0ABR1QTM0</accession>
<keyword evidence="1" id="KW-0040">ANK repeat</keyword>
<evidence type="ECO:0000313" key="2">
    <source>
        <dbReference type="EMBL" id="KAK7965882.1"/>
    </source>
</evidence>
<dbReference type="Proteomes" id="UP001391051">
    <property type="component" value="Unassembled WGS sequence"/>
</dbReference>
<dbReference type="InterPro" id="IPR036770">
    <property type="entry name" value="Ankyrin_rpt-contain_sf"/>
</dbReference>
<evidence type="ECO:0000256" key="1">
    <source>
        <dbReference type="PROSITE-ProRule" id="PRU00023"/>
    </source>
</evidence>
<protein>
    <recommendedName>
        <fullName evidence="4">Ankyrin repeat protein</fullName>
    </recommendedName>
</protein>
<comment type="caution">
    <text evidence="2">The sequence shown here is derived from an EMBL/GenBank/DDBJ whole genome shotgun (WGS) entry which is preliminary data.</text>
</comment>
<dbReference type="GeneID" id="92069443"/>
<name>A0ABR1QTM0_9PEZI</name>
<evidence type="ECO:0000313" key="3">
    <source>
        <dbReference type="Proteomes" id="UP001391051"/>
    </source>
</evidence>
<dbReference type="Pfam" id="PF00023">
    <property type="entry name" value="Ank"/>
    <property type="match status" value="1"/>
</dbReference>
<dbReference type="PROSITE" id="PS50088">
    <property type="entry name" value="ANK_REPEAT"/>
    <property type="match status" value="1"/>
</dbReference>
<sequence>MEHVLRKNEDYTVGWVCALPQEQTAAIAMPEEQHDNLPKPLNDLNAYTLGSISRHNVVVACVPMGKIARPRRDPRDMKVHYGTIASGHQDIEGAALRDRLSKDLGGILCIEMEAAGDSQEHAAAVAAAFAEDLLGDSRGRTPLMVAEEWGHIDVVEFLTEHSFGIMTGRTLLSMGIPMQEAEGLDRDVTGEGSDSVLGKRRRYLEI</sequence>
<dbReference type="RefSeq" id="XP_066705274.1">
    <property type="nucleotide sequence ID" value="XM_066836381.1"/>
</dbReference>
<organism evidence="2 3">
    <name type="scientific">Apiospora aurea</name>
    <dbReference type="NCBI Taxonomy" id="335848"/>
    <lineage>
        <taxon>Eukaryota</taxon>
        <taxon>Fungi</taxon>
        <taxon>Dikarya</taxon>
        <taxon>Ascomycota</taxon>
        <taxon>Pezizomycotina</taxon>
        <taxon>Sordariomycetes</taxon>
        <taxon>Xylariomycetidae</taxon>
        <taxon>Amphisphaeriales</taxon>
        <taxon>Apiosporaceae</taxon>
        <taxon>Apiospora</taxon>
    </lineage>
</organism>